<gene>
    <name evidence="1" type="ORF">J2T55_002557</name>
</gene>
<accession>A0AAE3HN73</accession>
<dbReference type="AlphaFoldDB" id="A0AAE3HN73"/>
<evidence type="ECO:0000313" key="2">
    <source>
        <dbReference type="Proteomes" id="UP001204445"/>
    </source>
</evidence>
<dbReference type="EMBL" id="JANUCT010000025">
    <property type="protein sequence ID" value="MCS3904518.1"/>
    <property type="molecule type" value="Genomic_DNA"/>
</dbReference>
<sequence length="50" mass="5580">MEWHRAQGPGVDLIGYQTRTGVVVRARDDAHAPTRRSLTVLIHTATELNI</sequence>
<organism evidence="1 2">
    <name type="scientific">Methylohalomonas lacus</name>
    <dbReference type="NCBI Taxonomy" id="398773"/>
    <lineage>
        <taxon>Bacteria</taxon>
        <taxon>Pseudomonadati</taxon>
        <taxon>Pseudomonadota</taxon>
        <taxon>Gammaproteobacteria</taxon>
        <taxon>Methylohalomonadales</taxon>
        <taxon>Methylohalomonadaceae</taxon>
        <taxon>Methylohalomonas</taxon>
    </lineage>
</organism>
<dbReference type="Proteomes" id="UP001204445">
    <property type="component" value="Unassembled WGS sequence"/>
</dbReference>
<evidence type="ECO:0000313" key="1">
    <source>
        <dbReference type="EMBL" id="MCS3904518.1"/>
    </source>
</evidence>
<comment type="caution">
    <text evidence="1">The sequence shown here is derived from an EMBL/GenBank/DDBJ whole genome shotgun (WGS) entry which is preliminary data.</text>
</comment>
<proteinExistence type="predicted"/>
<reference evidence="1" key="1">
    <citation type="submission" date="2022-08" db="EMBL/GenBank/DDBJ databases">
        <title>Genomic Encyclopedia of Type Strains, Phase III (KMG-III): the genomes of soil and plant-associated and newly described type strains.</title>
        <authorList>
            <person name="Whitman W."/>
        </authorList>
    </citation>
    <scope>NUCLEOTIDE SEQUENCE</scope>
    <source>
        <strain evidence="1">HMT 1</strain>
    </source>
</reference>
<keyword evidence="2" id="KW-1185">Reference proteome</keyword>
<name>A0AAE3HN73_9GAMM</name>
<protein>
    <submittedName>
        <fullName evidence="1">Uncharacterized protein</fullName>
    </submittedName>
</protein>